<accession>A0A2N1E775</accession>
<gene>
    <name evidence="2" type="ORF">CIB54_11615</name>
</gene>
<feature type="compositionally biased region" description="Pro residues" evidence="1">
    <location>
        <begin position="227"/>
        <end position="241"/>
    </location>
</feature>
<dbReference type="Proteomes" id="UP000233564">
    <property type="component" value="Unassembled WGS sequence"/>
</dbReference>
<evidence type="ECO:0000313" key="3">
    <source>
        <dbReference type="Proteomes" id="UP000233564"/>
    </source>
</evidence>
<evidence type="ECO:0000256" key="1">
    <source>
        <dbReference type="SAM" id="MobiDB-lite"/>
    </source>
</evidence>
<dbReference type="EMBL" id="NVXX01000015">
    <property type="protein sequence ID" value="PKH21077.1"/>
    <property type="molecule type" value="Genomic_DNA"/>
</dbReference>
<dbReference type="RefSeq" id="WP_101219857.1">
    <property type="nucleotide sequence ID" value="NZ_KZ477994.1"/>
</dbReference>
<proteinExistence type="predicted"/>
<sequence>MHIANAQTNNTARIDFLSNKDKGEPPRDIWTGFYASYHWDHHDDWAGPIKAAMSGLGQSPLGIFDEVARTENGYNITMKDNFKLHITDKELALATHYAKFSGTDEGMLKDARFLFAVMNKRRHINYHYDVQHIDYSNDLRKRSFNATLQASDYGIQGHQALKLLGLGTQLKQVWSQDVKNEVGVPATNPFPYRRGMISEGFMDSYGQKKSAPKWIESFIVLKEPHTSMPPPLVTPSSPPKPRTFTLEPLPNSNPEALGELPDLSKKRNGQKPDDPMLGFYTTRPYMFEGETSTHADVIKLLMNTFGQSPTDVFSSVKYADNVYAITFRDGVEVKLSRDELELAEDNSRFTGNDDGLLQDANFIFAAYIKRQQLQPPEPGFGLSFEAALERNLTGRTVKSVLEGMGVTHSIKYVERAGDADGMVLLSAGNAGGLFKDGALAKEGQYHSEDGATQKQGYQLV</sequence>
<organism evidence="2 3">
    <name type="scientific">Pseudomonas fluorescens</name>
    <dbReference type="NCBI Taxonomy" id="294"/>
    <lineage>
        <taxon>Bacteria</taxon>
        <taxon>Pseudomonadati</taxon>
        <taxon>Pseudomonadota</taxon>
        <taxon>Gammaproteobacteria</taxon>
        <taxon>Pseudomonadales</taxon>
        <taxon>Pseudomonadaceae</taxon>
        <taxon>Pseudomonas</taxon>
    </lineage>
</organism>
<protein>
    <submittedName>
        <fullName evidence="2">Uncharacterized protein</fullName>
    </submittedName>
</protein>
<feature type="region of interest" description="Disordered" evidence="1">
    <location>
        <begin position="226"/>
        <end position="275"/>
    </location>
</feature>
<reference evidence="2 3" key="1">
    <citation type="submission" date="2017-08" db="EMBL/GenBank/DDBJ databases">
        <authorList>
            <person name="de Groot N.N."/>
        </authorList>
    </citation>
    <scope>NUCLEOTIDE SEQUENCE [LARGE SCALE GENOMIC DNA]</scope>
    <source>
        <strain evidence="2 3">PfR 37</strain>
    </source>
</reference>
<name>A0A2N1E775_PSEFL</name>
<evidence type="ECO:0000313" key="2">
    <source>
        <dbReference type="EMBL" id="PKH21077.1"/>
    </source>
</evidence>
<dbReference type="AlphaFoldDB" id="A0A2N1E775"/>
<feature type="compositionally biased region" description="Basic and acidic residues" evidence="1">
    <location>
        <begin position="262"/>
        <end position="274"/>
    </location>
</feature>
<comment type="caution">
    <text evidence="2">The sequence shown here is derived from an EMBL/GenBank/DDBJ whole genome shotgun (WGS) entry which is preliminary data.</text>
</comment>